<comment type="caution">
    <text evidence="2">The sequence shown here is derived from an EMBL/GenBank/DDBJ whole genome shotgun (WGS) entry which is preliminary data.</text>
</comment>
<gene>
    <name evidence="2" type="ORF">V6N12_057309</name>
</gene>
<name>A0ABR2DCE5_9ROSI</name>
<sequence>MPEMFRQFMVTLRSEQVAQLDVATPSASKAPIDKLAQYRAYTFTGRDDDNPEAGKVKKDNTLSVVIAIENTSRPMQKNGACFYCGEQGHFIRDWPMNSSKTQNASILPSSPAQSSRGRGPRHATSGASGRPQSSMGASN</sequence>
<dbReference type="SUPFAM" id="SSF57756">
    <property type="entry name" value="Retrovirus zinc finger-like domains"/>
    <property type="match status" value="1"/>
</dbReference>
<reference evidence="2 3" key="1">
    <citation type="journal article" date="2024" name="G3 (Bethesda)">
        <title>Genome assembly of Hibiscus sabdariffa L. provides insights into metabolisms of medicinal natural products.</title>
        <authorList>
            <person name="Kim T."/>
        </authorList>
    </citation>
    <scope>NUCLEOTIDE SEQUENCE [LARGE SCALE GENOMIC DNA]</scope>
    <source>
        <strain evidence="2">TK-2024</strain>
        <tissue evidence="2">Old leaves</tissue>
    </source>
</reference>
<evidence type="ECO:0008006" key="4">
    <source>
        <dbReference type="Google" id="ProtNLM"/>
    </source>
</evidence>
<dbReference type="InterPro" id="IPR036875">
    <property type="entry name" value="Znf_CCHC_sf"/>
</dbReference>
<feature type="compositionally biased region" description="Polar residues" evidence="1">
    <location>
        <begin position="96"/>
        <end position="116"/>
    </location>
</feature>
<accession>A0ABR2DCE5</accession>
<dbReference type="Gene3D" id="4.10.60.10">
    <property type="entry name" value="Zinc finger, CCHC-type"/>
    <property type="match status" value="1"/>
</dbReference>
<keyword evidence="3" id="KW-1185">Reference proteome</keyword>
<evidence type="ECO:0000313" key="2">
    <source>
        <dbReference type="EMBL" id="KAK8534665.1"/>
    </source>
</evidence>
<dbReference type="EMBL" id="JBBPBM010000031">
    <property type="protein sequence ID" value="KAK8534665.1"/>
    <property type="molecule type" value="Genomic_DNA"/>
</dbReference>
<feature type="compositionally biased region" description="Polar residues" evidence="1">
    <location>
        <begin position="125"/>
        <end position="139"/>
    </location>
</feature>
<protein>
    <recommendedName>
        <fullName evidence="4">CCHC-type domain-containing protein</fullName>
    </recommendedName>
</protein>
<evidence type="ECO:0000256" key="1">
    <source>
        <dbReference type="SAM" id="MobiDB-lite"/>
    </source>
</evidence>
<dbReference type="Proteomes" id="UP001472677">
    <property type="component" value="Unassembled WGS sequence"/>
</dbReference>
<proteinExistence type="predicted"/>
<evidence type="ECO:0000313" key="3">
    <source>
        <dbReference type="Proteomes" id="UP001472677"/>
    </source>
</evidence>
<feature type="region of interest" description="Disordered" evidence="1">
    <location>
        <begin position="93"/>
        <end position="139"/>
    </location>
</feature>
<organism evidence="2 3">
    <name type="scientific">Hibiscus sabdariffa</name>
    <name type="common">roselle</name>
    <dbReference type="NCBI Taxonomy" id="183260"/>
    <lineage>
        <taxon>Eukaryota</taxon>
        <taxon>Viridiplantae</taxon>
        <taxon>Streptophyta</taxon>
        <taxon>Embryophyta</taxon>
        <taxon>Tracheophyta</taxon>
        <taxon>Spermatophyta</taxon>
        <taxon>Magnoliopsida</taxon>
        <taxon>eudicotyledons</taxon>
        <taxon>Gunneridae</taxon>
        <taxon>Pentapetalae</taxon>
        <taxon>rosids</taxon>
        <taxon>malvids</taxon>
        <taxon>Malvales</taxon>
        <taxon>Malvaceae</taxon>
        <taxon>Malvoideae</taxon>
        <taxon>Hibiscus</taxon>
    </lineage>
</organism>